<sequence>MATFVLVHPAWFGGWCWRRVAPALRAAGHEALTPTLTGLGERAHLLDHGTDLATHVEDVVALLTCEDLEEVVLVGTSSGGMVVTGVADRVPERIAELVYLDAFVPQDGQCLLDLLTPERRSGFEALAEREGDGWLVPRTAPPPWSEILPRFWEVTDPADLAWVLPRLHSTPLGHFSRPVHLLSEAARQLPRTYVRCARYPQPAFDRFAQQARETPGWRYRELDSSHIPYVTCPDRLAGVLLESVTDWNGPSTGSRREPASGGG</sequence>
<dbReference type="EMBL" id="OBDO01000002">
    <property type="protein sequence ID" value="SNX95335.1"/>
    <property type="molecule type" value="Genomic_DNA"/>
</dbReference>
<evidence type="ECO:0000313" key="3">
    <source>
        <dbReference type="Proteomes" id="UP000219514"/>
    </source>
</evidence>
<name>A0A285E8I1_9ACTN</name>
<dbReference type="Gene3D" id="3.40.50.1820">
    <property type="entry name" value="alpha/beta hydrolase"/>
    <property type="match status" value="1"/>
</dbReference>
<dbReference type="SUPFAM" id="SSF53474">
    <property type="entry name" value="alpha/beta-Hydrolases"/>
    <property type="match status" value="1"/>
</dbReference>
<protein>
    <submittedName>
        <fullName evidence="2">Pimeloyl-ACP methyl ester carboxylesterase</fullName>
    </submittedName>
</protein>
<dbReference type="PANTHER" id="PTHR10992">
    <property type="entry name" value="METHYLESTERASE FAMILY MEMBER"/>
    <property type="match status" value="1"/>
</dbReference>
<dbReference type="InterPro" id="IPR000073">
    <property type="entry name" value="AB_hydrolase_1"/>
</dbReference>
<proteinExistence type="predicted"/>
<dbReference type="GO" id="GO:0080030">
    <property type="term" value="F:methyl indole-3-acetate esterase activity"/>
    <property type="evidence" value="ECO:0007669"/>
    <property type="project" value="TreeGrafter"/>
</dbReference>
<dbReference type="Pfam" id="PF12697">
    <property type="entry name" value="Abhydrolase_6"/>
    <property type="match status" value="1"/>
</dbReference>
<accession>A0A285E8I1</accession>
<reference evidence="2 3" key="1">
    <citation type="submission" date="2017-09" db="EMBL/GenBank/DDBJ databases">
        <authorList>
            <person name="Ehlers B."/>
            <person name="Leendertz F.H."/>
        </authorList>
    </citation>
    <scope>NUCLEOTIDE SEQUENCE [LARGE SCALE GENOMIC DNA]</scope>
    <source>
        <strain evidence="2 3">DSM 46844</strain>
    </source>
</reference>
<feature type="domain" description="AB hydrolase-1" evidence="1">
    <location>
        <begin position="4"/>
        <end position="237"/>
    </location>
</feature>
<keyword evidence="3" id="KW-1185">Reference proteome</keyword>
<evidence type="ECO:0000259" key="1">
    <source>
        <dbReference type="Pfam" id="PF12697"/>
    </source>
</evidence>
<evidence type="ECO:0000313" key="2">
    <source>
        <dbReference type="EMBL" id="SNX95335.1"/>
    </source>
</evidence>
<dbReference type="RefSeq" id="WP_097205244.1">
    <property type="nucleotide sequence ID" value="NZ_JACHXB010000003.1"/>
</dbReference>
<dbReference type="PANTHER" id="PTHR10992:SF1086">
    <property type="entry name" value="AB HYDROLASE-1 DOMAIN-CONTAINING PROTEIN"/>
    <property type="match status" value="1"/>
</dbReference>
<organism evidence="2 3">
    <name type="scientific">Geodermatophilus sabuli</name>
    <dbReference type="NCBI Taxonomy" id="1564158"/>
    <lineage>
        <taxon>Bacteria</taxon>
        <taxon>Bacillati</taxon>
        <taxon>Actinomycetota</taxon>
        <taxon>Actinomycetes</taxon>
        <taxon>Geodermatophilales</taxon>
        <taxon>Geodermatophilaceae</taxon>
        <taxon>Geodermatophilus</taxon>
    </lineage>
</organism>
<dbReference type="InterPro" id="IPR045889">
    <property type="entry name" value="MES/HNL"/>
</dbReference>
<dbReference type="GO" id="GO:0080032">
    <property type="term" value="F:methyl jasmonate esterase activity"/>
    <property type="evidence" value="ECO:0007669"/>
    <property type="project" value="TreeGrafter"/>
</dbReference>
<dbReference type="AlphaFoldDB" id="A0A285E8I1"/>
<dbReference type="Proteomes" id="UP000219514">
    <property type="component" value="Unassembled WGS sequence"/>
</dbReference>
<dbReference type="InterPro" id="IPR029058">
    <property type="entry name" value="AB_hydrolase_fold"/>
</dbReference>
<gene>
    <name evidence="2" type="ORF">SAMN06893097_10229</name>
</gene>